<sequence length="186" mass="20586">MKKHNGMRPQDIVIILDLISMKLSDNEEVSSAEHPNVSIQNKNIAYSLKMSEAEVSESLRRSEYAGLIADIKTKKINQKAFLAFLLNGLKYVFPTHPGALVRGVPTAHSALPLSKSIISNELYVWENPAGEVRGQSIVPLYHTIPAIVENNKKLYELLALVDAIRTGTARVVNIASQELEKRILSA</sequence>
<dbReference type="Proteomes" id="UP001302949">
    <property type="component" value="Unassembled WGS sequence"/>
</dbReference>
<proteinExistence type="predicted"/>
<gene>
    <name evidence="1" type="ORF">VB248_15730</name>
</gene>
<dbReference type="EMBL" id="JAYFUM010000019">
    <property type="protein sequence ID" value="MEA5140602.1"/>
    <property type="molecule type" value="Genomic_DNA"/>
</dbReference>
<comment type="caution">
    <text evidence="1">The sequence shown here is derived from an EMBL/GenBank/DDBJ whole genome shotgun (WGS) entry which is preliminary data.</text>
</comment>
<organism evidence="1 2">
    <name type="scientific">Arcicella rigui</name>
    <dbReference type="NCBI Taxonomy" id="797020"/>
    <lineage>
        <taxon>Bacteria</taxon>
        <taxon>Pseudomonadati</taxon>
        <taxon>Bacteroidota</taxon>
        <taxon>Cytophagia</taxon>
        <taxon>Cytophagales</taxon>
        <taxon>Flectobacillaceae</taxon>
        <taxon>Arcicella</taxon>
    </lineage>
</organism>
<dbReference type="RefSeq" id="WP_323297755.1">
    <property type="nucleotide sequence ID" value="NZ_JAYFUM010000019.1"/>
</dbReference>
<accession>A0ABU5QDG1</accession>
<reference evidence="1 2" key="1">
    <citation type="submission" date="2023-12" db="EMBL/GenBank/DDBJ databases">
        <title>Novel species of the genus Arcicella isolated from rivers.</title>
        <authorList>
            <person name="Lu H."/>
        </authorList>
    </citation>
    <scope>NUCLEOTIDE SEQUENCE [LARGE SCALE GENOMIC DNA]</scope>
    <source>
        <strain evidence="1 2">KCTC 23307</strain>
    </source>
</reference>
<evidence type="ECO:0000313" key="2">
    <source>
        <dbReference type="Proteomes" id="UP001302949"/>
    </source>
</evidence>
<evidence type="ECO:0000313" key="1">
    <source>
        <dbReference type="EMBL" id="MEA5140602.1"/>
    </source>
</evidence>
<protein>
    <submittedName>
        <fullName evidence="1">Uncharacterized protein</fullName>
    </submittedName>
</protein>
<name>A0ABU5QDG1_9BACT</name>
<keyword evidence="2" id="KW-1185">Reference proteome</keyword>